<dbReference type="InterPro" id="IPR008928">
    <property type="entry name" value="6-hairpin_glycosidase_sf"/>
</dbReference>
<dbReference type="InterPro" id="IPR002037">
    <property type="entry name" value="Glyco_hydro_8"/>
</dbReference>
<reference evidence="4" key="1">
    <citation type="journal article" date="2023" name="Plants (Basel)">
        <title>Genomic Analysis of Leptolyngbya boryana CZ1 Reveals Efficient Carbon Fixation Modules.</title>
        <authorList>
            <person name="Bai X."/>
            <person name="Wang H."/>
            <person name="Cheng W."/>
            <person name="Wang J."/>
            <person name="Ma M."/>
            <person name="Hu H."/>
            <person name="Song Z."/>
            <person name="Ma H."/>
            <person name="Fan Y."/>
            <person name="Du C."/>
            <person name="Xu J."/>
        </authorList>
    </citation>
    <scope>NUCLEOTIDE SEQUENCE</scope>
    <source>
        <strain evidence="4">CZ1</strain>
    </source>
</reference>
<gene>
    <name evidence="4" type="ORF">Q2T42_24185</name>
</gene>
<dbReference type="InterPro" id="IPR012341">
    <property type="entry name" value="6hp_glycosidase-like_sf"/>
</dbReference>
<proteinExistence type="inferred from homology"/>
<reference evidence="4" key="2">
    <citation type="submission" date="2023-07" db="EMBL/GenBank/DDBJ databases">
        <authorList>
            <person name="Bai X.-H."/>
            <person name="Wang H.-H."/>
            <person name="Wang J."/>
            <person name="Ma M.-Y."/>
            <person name="Hu H.-H."/>
            <person name="Song Z.-L."/>
            <person name="Ma H.-G."/>
            <person name="Fan Y."/>
            <person name="Du C.-Y."/>
            <person name="Xu J.-C."/>
        </authorList>
    </citation>
    <scope>NUCLEOTIDE SEQUENCE</scope>
    <source>
        <strain evidence="4">CZ1</strain>
    </source>
</reference>
<evidence type="ECO:0000256" key="2">
    <source>
        <dbReference type="ARBA" id="ARBA00022801"/>
    </source>
</evidence>
<organism evidence="4">
    <name type="scientific">Leptolyngbya boryana CZ1</name>
    <dbReference type="NCBI Taxonomy" id="3060204"/>
    <lineage>
        <taxon>Bacteria</taxon>
        <taxon>Bacillati</taxon>
        <taxon>Cyanobacteriota</taxon>
        <taxon>Cyanophyceae</taxon>
        <taxon>Leptolyngbyales</taxon>
        <taxon>Leptolyngbyaceae</taxon>
        <taxon>Leptolyngbya group</taxon>
        <taxon>Leptolyngbya</taxon>
    </lineage>
</organism>
<keyword evidence="2 4" id="KW-0378">Hydrolase</keyword>
<keyword evidence="3" id="KW-0326">Glycosidase</keyword>
<accession>A0AA96WTB2</accession>
<dbReference type="Pfam" id="PF01270">
    <property type="entry name" value="Glyco_hydro_8"/>
    <property type="match status" value="1"/>
</dbReference>
<sequence length="410" mass="47257">MHLLTGFKLNFSPHPQGRIRFGKPWVLLVLAIASTLFFTLSACTEASVLPKHVPLLQESWKAYRQRFIQNDGRIIDRQDTDRSISEGQAYGLLRSVLVNDRDTFDRVLQWSENNLKRRDAQQQQIDSLWAWKWGRNPVTHQWTTLDANFATDADIDAITALIVADRKWKHSDYLKLARTKLTDLWEHGTVLVNQRRYLLPGAIEVFRKGDQLKLNPSYLAPAAFRLFAQVDPHHDWQSLIESSYAVLKQSTDLSTVNLPSDWVLFQPDTGTYAPLVQQNLASHYGFDASRVWWRVAIDAEWFNEPRAKAFLKEHLAYLAQLWRSQKSIPAQLDLQGRSLVSYEATSQYGMLYAAFRVIDPKIASEIFQSKLSPQYRNGFWENDSAYYTQNLAWFGLVPASMVVPYLSQST</sequence>
<dbReference type="GO" id="GO:0005975">
    <property type="term" value="P:carbohydrate metabolic process"/>
    <property type="evidence" value="ECO:0007669"/>
    <property type="project" value="InterPro"/>
</dbReference>
<dbReference type="Gene3D" id="1.50.10.10">
    <property type="match status" value="1"/>
</dbReference>
<dbReference type="EMBL" id="CP130144">
    <property type="protein sequence ID" value="WNZ44898.1"/>
    <property type="molecule type" value="Genomic_DNA"/>
</dbReference>
<evidence type="ECO:0000256" key="1">
    <source>
        <dbReference type="ARBA" id="ARBA00009209"/>
    </source>
</evidence>
<dbReference type="GO" id="GO:0004553">
    <property type="term" value="F:hydrolase activity, hydrolyzing O-glycosyl compounds"/>
    <property type="evidence" value="ECO:0007669"/>
    <property type="project" value="InterPro"/>
</dbReference>
<dbReference type="AlphaFoldDB" id="A0AA96WTB2"/>
<evidence type="ECO:0000256" key="3">
    <source>
        <dbReference type="ARBA" id="ARBA00023295"/>
    </source>
</evidence>
<protein>
    <submittedName>
        <fullName evidence="4">Glycosyl hydrolase family 8</fullName>
    </submittedName>
</protein>
<dbReference type="SUPFAM" id="SSF48208">
    <property type="entry name" value="Six-hairpin glycosidases"/>
    <property type="match status" value="1"/>
</dbReference>
<name>A0AA96WTB2_LEPBY</name>
<comment type="similarity">
    <text evidence="1">Belongs to the glycosyl hydrolase 8 (cellulase D) family.</text>
</comment>
<dbReference type="PRINTS" id="PR00735">
    <property type="entry name" value="GLHYDRLASE8"/>
</dbReference>
<evidence type="ECO:0000313" key="4">
    <source>
        <dbReference type="EMBL" id="WNZ44898.1"/>
    </source>
</evidence>
<dbReference type="RefSeq" id="WP_316426767.1">
    <property type="nucleotide sequence ID" value="NZ_CP130144.1"/>
</dbReference>